<gene>
    <name evidence="1" type="ORF">Aspvir_004408</name>
</gene>
<dbReference type="Proteomes" id="UP000710440">
    <property type="component" value="Unassembled WGS sequence"/>
</dbReference>
<evidence type="ECO:0000313" key="2">
    <source>
        <dbReference type="Proteomes" id="UP000710440"/>
    </source>
</evidence>
<organism evidence="1 2">
    <name type="scientific">Aspergillus viridinutans</name>
    <dbReference type="NCBI Taxonomy" id="75553"/>
    <lineage>
        <taxon>Eukaryota</taxon>
        <taxon>Fungi</taxon>
        <taxon>Dikarya</taxon>
        <taxon>Ascomycota</taxon>
        <taxon>Pezizomycotina</taxon>
        <taxon>Eurotiomycetes</taxon>
        <taxon>Eurotiomycetidae</taxon>
        <taxon>Eurotiales</taxon>
        <taxon>Aspergillaceae</taxon>
        <taxon>Aspergillus</taxon>
        <taxon>Aspergillus subgen. Fumigati</taxon>
    </lineage>
</organism>
<dbReference type="GeneID" id="66932390"/>
<proteinExistence type="predicted"/>
<sequence>MNLDRLEIRGHPDEQFYRGVPTHRAHTMYLVVMTQHNRSWAIERGFTSDFSTVTRWWDTGVEANAIRQSLLNYGPAADMSSGMNMNLDYLLFLWQPTRVNAIGGV</sequence>
<name>A0A9P3F3A9_ASPVI</name>
<accession>A0A9P3F3A9</accession>
<dbReference type="RefSeq" id="XP_043123571.1">
    <property type="nucleotide sequence ID" value="XM_043267636.1"/>
</dbReference>
<evidence type="ECO:0000313" key="1">
    <source>
        <dbReference type="EMBL" id="GIK00385.1"/>
    </source>
</evidence>
<reference evidence="1 2" key="1">
    <citation type="submission" date="2021-02" db="EMBL/GenBank/DDBJ databases">
        <title>Pan-genome distribution and transcriptional activeness of fungal secondary metabolism genes in Aspergillus section Fumigati.</title>
        <authorList>
            <person name="Takahashi H."/>
            <person name="Umemura M."/>
            <person name="Ninomiya A."/>
            <person name="Kusuya Y."/>
            <person name="Urayama S."/>
            <person name="Shimizu M."/>
            <person name="Watanabe A."/>
            <person name="Kamei K."/>
            <person name="Yaguchi T."/>
            <person name="Hagiwara D."/>
        </authorList>
    </citation>
    <scope>NUCLEOTIDE SEQUENCE [LARGE SCALE GENOMIC DNA]</scope>
    <source>
        <strain evidence="1 2">IFM 47045</strain>
    </source>
</reference>
<dbReference type="EMBL" id="BOPL01000002">
    <property type="protein sequence ID" value="GIK00385.1"/>
    <property type="molecule type" value="Genomic_DNA"/>
</dbReference>
<protein>
    <submittedName>
        <fullName evidence="1">Uncharacterized protein</fullName>
    </submittedName>
</protein>
<comment type="caution">
    <text evidence="1">The sequence shown here is derived from an EMBL/GenBank/DDBJ whole genome shotgun (WGS) entry which is preliminary data.</text>
</comment>
<dbReference type="AlphaFoldDB" id="A0A9P3F3A9"/>
<keyword evidence="2" id="KW-1185">Reference proteome</keyword>